<dbReference type="InterPro" id="IPR038277">
    <property type="entry name" value="UreF_sf"/>
</dbReference>
<protein>
    <submittedName>
        <fullName evidence="3">Urease accessory protein UreF</fullName>
    </submittedName>
</protein>
<dbReference type="PANTHER" id="PTHR33620">
    <property type="entry name" value="UREASE ACCESSORY PROTEIN F"/>
    <property type="match status" value="1"/>
</dbReference>
<evidence type="ECO:0000256" key="1">
    <source>
        <dbReference type="ARBA" id="ARBA00022988"/>
    </source>
</evidence>
<organism evidence="3 4">
    <name type="scientific">Nocardia camponoti</name>
    <dbReference type="NCBI Taxonomy" id="1616106"/>
    <lineage>
        <taxon>Bacteria</taxon>
        <taxon>Bacillati</taxon>
        <taxon>Actinomycetota</taxon>
        <taxon>Actinomycetes</taxon>
        <taxon>Mycobacteriales</taxon>
        <taxon>Nocardiaceae</taxon>
        <taxon>Nocardia</taxon>
    </lineage>
</organism>
<keyword evidence="4" id="KW-1185">Reference proteome</keyword>
<proteinExistence type="predicted"/>
<sequence length="219" mass="23014">MTPLMALLLADGRLPVGGHAHSAGLEPALCAGMASAEIPRYLVARLHTVGRVEAATAVLARRVALTSGDLDEVRFAYVARTSSAAARDASSRLGRGIARLASRLWPDAPAVRVLAAMPAPARPVAFGVVAAVAGLTDLDTARTTLYDDLQTAACAAPKLIAIDPVEPVRWVLDLADAIDRVAANAVTVTGCADLPARTAPQLELWSQQHANRHRRIFHA</sequence>
<evidence type="ECO:0000313" key="4">
    <source>
        <dbReference type="Proteomes" id="UP000612956"/>
    </source>
</evidence>
<keyword evidence="2" id="KW-0143">Chaperone</keyword>
<dbReference type="EMBL" id="BMMW01000001">
    <property type="protein sequence ID" value="GGK37481.1"/>
    <property type="molecule type" value="Genomic_DNA"/>
</dbReference>
<name>A0A917QAY0_9NOCA</name>
<dbReference type="Pfam" id="PF01730">
    <property type="entry name" value="UreF"/>
    <property type="match status" value="1"/>
</dbReference>
<reference evidence="3" key="2">
    <citation type="submission" date="2020-09" db="EMBL/GenBank/DDBJ databases">
        <authorList>
            <person name="Sun Q."/>
            <person name="Zhou Y."/>
        </authorList>
    </citation>
    <scope>NUCLEOTIDE SEQUENCE</scope>
    <source>
        <strain evidence="3">CGMCC 4.7278</strain>
    </source>
</reference>
<dbReference type="PANTHER" id="PTHR33620:SF1">
    <property type="entry name" value="UREASE ACCESSORY PROTEIN F"/>
    <property type="match status" value="1"/>
</dbReference>
<dbReference type="Proteomes" id="UP000612956">
    <property type="component" value="Unassembled WGS sequence"/>
</dbReference>
<evidence type="ECO:0000313" key="3">
    <source>
        <dbReference type="EMBL" id="GGK37481.1"/>
    </source>
</evidence>
<evidence type="ECO:0000256" key="2">
    <source>
        <dbReference type="ARBA" id="ARBA00023186"/>
    </source>
</evidence>
<gene>
    <name evidence="3" type="primary">ureF</name>
    <name evidence="3" type="ORF">GCM10011591_06350</name>
</gene>
<dbReference type="AlphaFoldDB" id="A0A917QAY0"/>
<accession>A0A917QAY0</accession>
<comment type="caution">
    <text evidence="3">The sequence shown here is derived from an EMBL/GenBank/DDBJ whole genome shotgun (WGS) entry which is preliminary data.</text>
</comment>
<dbReference type="InterPro" id="IPR002639">
    <property type="entry name" value="UreF"/>
</dbReference>
<reference evidence="3" key="1">
    <citation type="journal article" date="2014" name="Int. J. Syst. Evol. Microbiol.">
        <title>Complete genome sequence of Corynebacterium casei LMG S-19264T (=DSM 44701T), isolated from a smear-ripened cheese.</title>
        <authorList>
            <consortium name="US DOE Joint Genome Institute (JGI-PGF)"/>
            <person name="Walter F."/>
            <person name="Albersmeier A."/>
            <person name="Kalinowski J."/>
            <person name="Ruckert C."/>
        </authorList>
    </citation>
    <scope>NUCLEOTIDE SEQUENCE</scope>
    <source>
        <strain evidence="3">CGMCC 4.7278</strain>
    </source>
</reference>
<dbReference type="GO" id="GO:0016151">
    <property type="term" value="F:nickel cation binding"/>
    <property type="evidence" value="ECO:0007669"/>
    <property type="project" value="InterPro"/>
</dbReference>
<dbReference type="Gene3D" id="1.10.4190.10">
    <property type="entry name" value="Urease accessory protein UreF"/>
    <property type="match status" value="1"/>
</dbReference>
<keyword evidence="1" id="KW-0996">Nickel insertion</keyword>